<reference evidence="1" key="1">
    <citation type="submission" date="2014-09" db="EMBL/GenBank/DDBJ databases">
        <authorList>
            <person name="Magalhaes I.L.F."/>
            <person name="Oliveira U."/>
            <person name="Santos F.R."/>
            <person name="Vidigal T.H.D.A."/>
            <person name="Brescovit A.D."/>
            <person name="Santos A.J."/>
        </authorList>
    </citation>
    <scope>NUCLEOTIDE SEQUENCE</scope>
    <source>
        <tissue evidence="1">Shoot tissue taken approximately 20 cm above the soil surface</tissue>
    </source>
</reference>
<dbReference type="EMBL" id="GBRH01175005">
    <property type="protein sequence ID" value="JAE22891.1"/>
    <property type="molecule type" value="Transcribed_RNA"/>
</dbReference>
<dbReference type="AlphaFoldDB" id="A0A0A9GK21"/>
<reference evidence="1" key="2">
    <citation type="journal article" date="2015" name="Data Brief">
        <title>Shoot transcriptome of the giant reed, Arundo donax.</title>
        <authorList>
            <person name="Barrero R.A."/>
            <person name="Guerrero F.D."/>
            <person name="Moolhuijzen P."/>
            <person name="Goolsby J.A."/>
            <person name="Tidwell J."/>
            <person name="Bellgard S.E."/>
            <person name="Bellgard M.I."/>
        </authorList>
    </citation>
    <scope>NUCLEOTIDE SEQUENCE</scope>
    <source>
        <tissue evidence="1">Shoot tissue taken approximately 20 cm above the soil surface</tissue>
    </source>
</reference>
<proteinExistence type="predicted"/>
<evidence type="ECO:0000313" key="1">
    <source>
        <dbReference type="EMBL" id="JAE22891.1"/>
    </source>
</evidence>
<protein>
    <submittedName>
        <fullName evidence="1">Uncharacterized protein</fullName>
    </submittedName>
</protein>
<sequence length="63" mass="6987">MATTPAVKPAQMMDEMKCCAFRPTWLRVKVVAVIPPAMIAEATGRYEADSNPPIWKGLPWLTV</sequence>
<name>A0A0A9GK21_ARUDO</name>
<accession>A0A0A9GK21</accession>
<organism evidence="1">
    <name type="scientific">Arundo donax</name>
    <name type="common">Giant reed</name>
    <name type="synonym">Donax arundinaceus</name>
    <dbReference type="NCBI Taxonomy" id="35708"/>
    <lineage>
        <taxon>Eukaryota</taxon>
        <taxon>Viridiplantae</taxon>
        <taxon>Streptophyta</taxon>
        <taxon>Embryophyta</taxon>
        <taxon>Tracheophyta</taxon>
        <taxon>Spermatophyta</taxon>
        <taxon>Magnoliopsida</taxon>
        <taxon>Liliopsida</taxon>
        <taxon>Poales</taxon>
        <taxon>Poaceae</taxon>
        <taxon>PACMAD clade</taxon>
        <taxon>Arundinoideae</taxon>
        <taxon>Arundineae</taxon>
        <taxon>Arundo</taxon>
    </lineage>
</organism>